<dbReference type="SUPFAM" id="SSF46626">
    <property type="entry name" value="Cytochrome c"/>
    <property type="match status" value="1"/>
</dbReference>
<sequence length="225" mass="23977">MSKRNTLGLALAGAAMAGMVWAHGDVAPQPVNTDALPDVGEEWLTENPYRADAAGEEVWEKAIDIGSSGFNQNCARCHGLGAVSGGLAPDLRYLEAEEYGDEWFIERFRHGMTQNGITKMPAFGDLLGQKAAWAIRTYVETRPDDGALDDHADRLKEIRDMLESGDIADEAAIKAELASMAEGVETGSGAPIADSAPRRAAMQLDGPDSYKTAAETLTLSLSAAH</sequence>
<feature type="domain" description="Cytochrome c" evidence="6">
    <location>
        <begin position="61"/>
        <end position="143"/>
    </location>
</feature>
<dbReference type="PROSITE" id="PS51007">
    <property type="entry name" value="CYTC"/>
    <property type="match status" value="1"/>
</dbReference>
<proteinExistence type="predicted"/>
<evidence type="ECO:0000313" key="7">
    <source>
        <dbReference type="EMBL" id="MWB76429.1"/>
    </source>
</evidence>
<organism evidence="7 8">
    <name type="scientific">Pseudooceanicola pacificus</name>
    <dbReference type="NCBI Taxonomy" id="2676438"/>
    <lineage>
        <taxon>Bacteria</taxon>
        <taxon>Pseudomonadati</taxon>
        <taxon>Pseudomonadota</taxon>
        <taxon>Alphaproteobacteria</taxon>
        <taxon>Rhodobacterales</taxon>
        <taxon>Paracoccaceae</taxon>
        <taxon>Pseudooceanicola</taxon>
    </lineage>
</organism>
<evidence type="ECO:0000313" key="8">
    <source>
        <dbReference type="Proteomes" id="UP000443843"/>
    </source>
</evidence>
<dbReference type="GO" id="GO:0009055">
    <property type="term" value="F:electron transfer activity"/>
    <property type="evidence" value="ECO:0007669"/>
    <property type="project" value="InterPro"/>
</dbReference>
<feature type="chain" id="PRO_5032290043" evidence="5">
    <location>
        <begin position="23"/>
        <end position="225"/>
    </location>
</feature>
<feature type="signal peptide" evidence="5">
    <location>
        <begin position="1"/>
        <end position="22"/>
    </location>
</feature>
<dbReference type="Pfam" id="PF13442">
    <property type="entry name" value="Cytochrome_CBB3"/>
    <property type="match status" value="1"/>
</dbReference>
<dbReference type="NCBIfam" id="TIGR04494">
    <property type="entry name" value="c550_PedF"/>
    <property type="match status" value="1"/>
</dbReference>
<evidence type="ECO:0000256" key="1">
    <source>
        <dbReference type="ARBA" id="ARBA00022617"/>
    </source>
</evidence>
<dbReference type="InterPro" id="IPR009056">
    <property type="entry name" value="Cyt_c-like_dom"/>
</dbReference>
<dbReference type="InterPro" id="IPR030991">
    <property type="entry name" value="c550_proteobact"/>
</dbReference>
<gene>
    <name evidence="7" type="primary">pedF</name>
    <name evidence="7" type="ORF">GLS40_00170</name>
</gene>
<keyword evidence="1 4" id="KW-0349">Heme</keyword>
<dbReference type="AlphaFoldDB" id="A0A844WCL9"/>
<dbReference type="InterPro" id="IPR036909">
    <property type="entry name" value="Cyt_c-like_dom_sf"/>
</dbReference>
<dbReference type="GO" id="GO:0046872">
    <property type="term" value="F:metal ion binding"/>
    <property type="evidence" value="ECO:0007669"/>
    <property type="project" value="UniProtKB-KW"/>
</dbReference>
<comment type="caution">
    <text evidence="7">The sequence shown here is derived from an EMBL/GenBank/DDBJ whole genome shotgun (WGS) entry which is preliminary data.</text>
</comment>
<protein>
    <submittedName>
        <fullName evidence="7">Cytochrome c-550 PedF</fullName>
    </submittedName>
</protein>
<dbReference type="EMBL" id="WNXQ01000001">
    <property type="protein sequence ID" value="MWB76429.1"/>
    <property type="molecule type" value="Genomic_DNA"/>
</dbReference>
<dbReference type="GO" id="GO:0020037">
    <property type="term" value="F:heme binding"/>
    <property type="evidence" value="ECO:0007669"/>
    <property type="project" value="InterPro"/>
</dbReference>
<evidence type="ECO:0000256" key="5">
    <source>
        <dbReference type="SAM" id="SignalP"/>
    </source>
</evidence>
<dbReference type="Gene3D" id="1.10.760.10">
    <property type="entry name" value="Cytochrome c-like domain"/>
    <property type="match status" value="1"/>
</dbReference>
<reference evidence="7 8" key="1">
    <citation type="submission" date="2019-11" db="EMBL/GenBank/DDBJ databases">
        <title>Pseudooceanicola pacifica sp. nov., isolated from deep-sea sediment of the Pacific Ocean.</title>
        <authorList>
            <person name="Lyu L."/>
        </authorList>
    </citation>
    <scope>NUCLEOTIDE SEQUENCE [LARGE SCALE GENOMIC DNA]</scope>
    <source>
        <strain evidence="7 8">216_PA32_1</strain>
    </source>
</reference>
<accession>A0A844WCL9</accession>
<evidence type="ECO:0000256" key="2">
    <source>
        <dbReference type="ARBA" id="ARBA00022723"/>
    </source>
</evidence>
<evidence type="ECO:0000259" key="6">
    <source>
        <dbReference type="PROSITE" id="PS51007"/>
    </source>
</evidence>
<keyword evidence="3 4" id="KW-0408">Iron</keyword>
<dbReference type="RefSeq" id="WP_160380585.1">
    <property type="nucleotide sequence ID" value="NZ_WNXQ01000001.1"/>
</dbReference>
<keyword evidence="8" id="KW-1185">Reference proteome</keyword>
<evidence type="ECO:0000256" key="4">
    <source>
        <dbReference type="PROSITE-ProRule" id="PRU00433"/>
    </source>
</evidence>
<keyword evidence="2 4" id="KW-0479">Metal-binding</keyword>
<dbReference type="Proteomes" id="UP000443843">
    <property type="component" value="Unassembled WGS sequence"/>
</dbReference>
<keyword evidence="5" id="KW-0732">Signal</keyword>
<evidence type="ECO:0000256" key="3">
    <source>
        <dbReference type="ARBA" id="ARBA00023004"/>
    </source>
</evidence>
<name>A0A844WCL9_9RHOB</name>